<dbReference type="InterPro" id="IPR000064">
    <property type="entry name" value="NLP_P60_dom"/>
</dbReference>
<feature type="region of interest" description="Disordered" evidence="5">
    <location>
        <begin position="207"/>
        <end position="243"/>
    </location>
</feature>
<evidence type="ECO:0000259" key="7">
    <source>
        <dbReference type="PROSITE" id="PS51935"/>
    </source>
</evidence>
<reference evidence="8 9" key="1">
    <citation type="journal article" date="2019" name="Int. J. Syst. Evol. Microbiol.">
        <title>The Global Catalogue of Microorganisms (GCM) 10K type strain sequencing project: providing services to taxonomists for standard genome sequencing and annotation.</title>
        <authorList>
            <consortium name="The Broad Institute Genomics Platform"/>
            <consortium name="The Broad Institute Genome Sequencing Center for Infectious Disease"/>
            <person name="Wu L."/>
            <person name="Ma J."/>
        </authorList>
    </citation>
    <scope>NUCLEOTIDE SEQUENCE [LARGE SCALE GENOMIC DNA]</scope>
    <source>
        <strain evidence="8 9">JCM 14560</strain>
    </source>
</reference>
<dbReference type="Pfam" id="PF00877">
    <property type="entry name" value="NLPC_P60"/>
    <property type="match status" value="1"/>
</dbReference>
<evidence type="ECO:0000313" key="9">
    <source>
        <dbReference type="Proteomes" id="UP001422759"/>
    </source>
</evidence>
<evidence type="ECO:0000256" key="6">
    <source>
        <dbReference type="SAM" id="SignalP"/>
    </source>
</evidence>
<dbReference type="InterPro" id="IPR038765">
    <property type="entry name" value="Papain-like_cys_pep_sf"/>
</dbReference>
<accession>A0ABN2YX44</accession>
<keyword evidence="6" id="KW-0732">Signal</keyword>
<comment type="similarity">
    <text evidence="1">Belongs to the peptidase C40 family.</text>
</comment>
<feature type="signal peptide" evidence="6">
    <location>
        <begin position="1"/>
        <end position="36"/>
    </location>
</feature>
<evidence type="ECO:0000256" key="2">
    <source>
        <dbReference type="ARBA" id="ARBA00022670"/>
    </source>
</evidence>
<dbReference type="Proteomes" id="UP001422759">
    <property type="component" value="Unassembled WGS sequence"/>
</dbReference>
<proteinExistence type="inferred from homology"/>
<protein>
    <submittedName>
        <fullName evidence="8">C40 family peptidase</fullName>
    </submittedName>
</protein>
<name>A0ABN2YX44_9ACTN</name>
<dbReference type="PANTHER" id="PTHR47359:SF3">
    <property type="entry name" value="NLP_P60 DOMAIN-CONTAINING PROTEIN-RELATED"/>
    <property type="match status" value="1"/>
</dbReference>
<comment type="caution">
    <text evidence="8">The sequence shown here is derived from an EMBL/GenBank/DDBJ whole genome shotgun (WGS) entry which is preliminary data.</text>
</comment>
<feature type="domain" description="NlpC/P60" evidence="7">
    <location>
        <begin position="244"/>
        <end position="359"/>
    </location>
</feature>
<keyword evidence="9" id="KW-1185">Reference proteome</keyword>
<feature type="compositionally biased region" description="Polar residues" evidence="5">
    <location>
        <begin position="230"/>
        <end position="241"/>
    </location>
</feature>
<dbReference type="EMBL" id="BAAANT010000003">
    <property type="protein sequence ID" value="GAA2133066.1"/>
    <property type="molecule type" value="Genomic_DNA"/>
</dbReference>
<sequence>MGNRRKPSPPSRTRLAVLTTAAAGSALLGTVGGAHADPKPDLATVQAQVDKLYSDAEAATEKYNGTKVRQQQLQAQTGQLQDRVAAGQDRLNLLQTQLGAVAAAQYRSGGIDPTVRLMLDSDPATYLESASAQDRAAATQAEALAALRREQRKLDQDRSEAAAALQQIQDVGTRLAAQKADVQGRLAEAQALLNTLSAADRARIKAQEEAKTQADAAARASRSADRPAHSGSTDSGSTYNGPATGRAAAAVQFAYAQLGKPYEWGATGPSTFDCSGLTGAAWRAAGVSLPRVSQDQWNAGRHVAKADLQPGDLVFFYSDLHHVGLYIGNGQMIHAPRTGENVKILDIDYMPSYQGAVRP</sequence>
<keyword evidence="3" id="KW-0378">Hydrolase</keyword>
<dbReference type="Gene3D" id="6.10.250.3150">
    <property type="match status" value="1"/>
</dbReference>
<dbReference type="RefSeq" id="WP_344460888.1">
    <property type="nucleotide sequence ID" value="NZ_BAAANT010000003.1"/>
</dbReference>
<evidence type="ECO:0000256" key="5">
    <source>
        <dbReference type="SAM" id="MobiDB-lite"/>
    </source>
</evidence>
<gene>
    <name evidence="8" type="ORF">GCM10009760_08840</name>
</gene>
<dbReference type="Gene3D" id="3.90.1720.10">
    <property type="entry name" value="endopeptidase domain like (from Nostoc punctiforme)"/>
    <property type="match status" value="1"/>
</dbReference>
<dbReference type="SUPFAM" id="SSF54001">
    <property type="entry name" value="Cysteine proteinases"/>
    <property type="match status" value="1"/>
</dbReference>
<evidence type="ECO:0000256" key="3">
    <source>
        <dbReference type="ARBA" id="ARBA00022801"/>
    </source>
</evidence>
<evidence type="ECO:0000256" key="1">
    <source>
        <dbReference type="ARBA" id="ARBA00007074"/>
    </source>
</evidence>
<dbReference type="PROSITE" id="PS51935">
    <property type="entry name" value="NLPC_P60"/>
    <property type="match status" value="1"/>
</dbReference>
<keyword evidence="2" id="KW-0645">Protease</keyword>
<organism evidence="8 9">
    <name type="scientific">Kitasatospora kazusensis</name>
    <dbReference type="NCBI Taxonomy" id="407974"/>
    <lineage>
        <taxon>Bacteria</taxon>
        <taxon>Bacillati</taxon>
        <taxon>Actinomycetota</taxon>
        <taxon>Actinomycetes</taxon>
        <taxon>Kitasatosporales</taxon>
        <taxon>Streptomycetaceae</taxon>
        <taxon>Kitasatospora</taxon>
    </lineage>
</organism>
<keyword evidence="4" id="KW-0788">Thiol protease</keyword>
<dbReference type="InterPro" id="IPR051794">
    <property type="entry name" value="PG_Endopeptidase_C40"/>
</dbReference>
<evidence type="ECO:0000256" key="4">
    <source>
        <dbReference type="ARBA" id="ARBA00022807"/>
    </source>
</evidence>
<evidence type="ECO:0000313" key="8">
    <source>
        <dbReference type="EMBL" id="GAA2133066.1"/>
    </source>
</evidence>
<dbReference type="PANTHER" id="PTHR47359">
    <property type="entry name" value="PEPTIDOGLYCAN DL-ENDOPEPTIDASE CWLO"/>
    <property type="match status" value="1"/>
</dbReference>
<feature type="chain" id="PRO_5046102000" evidence="6">
    <location>
        <begin position="37"/>
        <end position="359"/>
    </location>
</feature>